<evidence type="ECO:0000313" key="2">
    <source>
        <dbReference type="EMBL" id="KAE8689485.1"/>
    </source>
</evidence>
<keyword evidence="1" id="KW-1133">Transmembrane helix</keyword>
<feature type="transmembrane region" description="Helical" evidence="1">
    <location>
        <begin position="17"/>
        <end position="39"/>
    </location>
</feature>
<organism evidence="2 3">
    <name type="scientific">Hibiscus syriacus</name>
    <name type="common">Rose of Sharon</name>
    <dbReference type="NCBI Taxonomy" id="106335"/>
    <lineage>
        <taxon>Eukaryota</taxon>
        <taxon>Viridiplantae</taxon>
        <taxon>Streptophyta</taxon>
        <taxon>Embryophyta</taxon>
        <taxon>Tracheophyta</taxon>
        <taxon>Spermatophyta</taxon>
        <taxon>Magnoliopsida</taxon>
        <taxon>eudicotyledons</taxon>
        <taxon>Gunneridae</taxon>
        <taxon>Pentapetalae</taxon>
        <taxon>rosids</taxon>
        <taxon>malvids</taxon>
        <taxon>Malvales</taxon>
        <taxon>Malvaceae</taxon>
        <taxon>Malvoideae</taxon>
        <taxon>Hibiscus</taxon>
    </lineage>
</organism>
<dbReference type="Gene3D" id="1.25.40.10">
    <property type="entry name" value="Tetratricopeptide repeat domain"/>
    <property type="match status" value="1"/>
</dbReference>
<evidence type="ECO:0000313" key="3">
    <source>
        <dbReference type="Proteomes" id="UP000436088"/>
    </source>
</evidence>
<dbReference type="SUPFAM" id="SSF48452">
    <property type="entry name" value="TPR-like"/>
    <property type="match status" value="1"/>
</dbReference>
<reference evidence="2" key="1">
    <citation type="submission" date="2019-09" db="EMBL/GenBank/DDBJ databases">
        <title>Draft genome information of white flower Hibiscus syriacus.</title>
        <authorList>
            <person name="Kim Y.-M."/>
        </authorList>
    </citation>
    <scope>NUCLEOTIDE SEQUENCE [LARGE SCALE GENOMIC DNA]</scope>
    <source>
        <strain evidence="2">YM2019G1</strain>
    </source>
</reference>
<gene>
    <name evidence="2" type="ORF">F3Y22_tig00110937pilonHSYRG00102</name>
</gene>
<evidence type="ECO:0000256" key="1">
    <source>
        <dbReference type="SAM" id="Phobius"/>
    </source>
</evidence>
<dbReference type="PANTHER" id="PTHR36350:SF3">
    <property type="entry name" value="TRANSMEMBRANE PROTEIN"/>
    <property type="match status" value="1"/>
</dbReference>
<dbReference type="InterPro" id="IPR011990">
    <property type="entry name" value="TPR-like_helical_dom_sf"/>
</dbReference>
<accession>A0A6A2ZEZ1</accession>
<sequence length="276" mass="31547">MANSAQKINSENKYGTIAVTATPFIVIGGICIGFGWRYVSRVWNWKPKPNLARSMSFAALHGEADIQQLKDLLGAEHPRFKEVQRVLGRLEMSRREDEAMEVLKKALEKARKEGKSHEAYEIEMLLAELYIYKGDLQKALDCNCLREDEGVSDARRLLYKAIISLMDQKEEEARSYWKDFKEIQHTTIPPSFYEEEFTEFKNAVNLLKQDVGAATQGKTKSREVSTWKRQHSSYREGVAPYSSCLRFVGFAQKSQMPPLSNKNFSVVTMSIKTSLS</sequence>
<dbReference type="PANTHER" id="PTHR36350">
    <property type="entry name" value="TRANSMEMBRANE PROTEIN"/>
    <property type="match status" value="1"/>
</dbReference>
<keyword evidence="1" id="KW-0812">Transmembrane</keyword>
<dbReference type="Proteomes" id="UP000436088">
    <property type="component" value="Unassembled WGS sequence"/>
</dbReference>
<dbReference type="AlphaFoldDB" id="A0A6A2ZEZ1"/>
<proteinExistence type="predicted"/>
<keyword evidence="1" id="KW-0472">Membrane</keyword>
<keyword evidence="3" id="KW-1185">Reference proteome</keyword>
<dbReference type="EMBL" id="VEPZ02001171">
    <property type="protein sequence ID" value="KAE8689485.1"/>
    <property type="molecule type" value="Genomic_DNA"/>
</dbReference>
<protein>
    <submittedName>
        <fullName evidence="2">Uncharacterized protein</fullName>
    </submittedName>
</protein>
<comment type="caution">
    <text evidence="2">The sequence shown here is derived from an EMBL/GenBank/DDBJ whole genome shotgun (WGS) entry which is preliminary data.</text>
</comment>
<name>A0A6A2ZEZ1_HIBSY</name>